<comment type="caution">
    <text evidence="1">The sequence shown here is derived from an EMBL/GenBank/DDBJ whole genome shotgun (WGS) entry which is preliminary data.</text>
</comment>
<dbReference type="AlphaFoldDB" id="A0A1Q5T931"/>
<sequence length="49" mass="5621">MYGAVGLYMTETGAVGQKGKSDYEIFFILWSRIFDSRSRIDLMNILAVR</sequence>
<accession>A0A1Q5T931</accession>
<protein>
    <submittedName>
        <fullName evidence="1">Uncharacterized protein</fullName>
    </submittedName>
</protein>
<evidence type="ECO:0000313" key="2">
    <source>
        <dbReference type="Proteomes" id="UP000186030"/>
    </source>
</evidence>
<reference evidence="2" key="2">
    <citation type="submission" date="2017-01" db="EMBL/GenBank/DDBJ databases">
        <title>Genome sequencing and annotation of Geobacillus sp. 1017, a Hydrocarbon-Oxidizing Thermophilic Bacterium Isolated from a Heavy Oil Reservoir (China).</title>
        <authorList>
            <person name="Kadnikov V.V."/>
            <person name="Mardanov A.V."/>
            <person name="Poltaraus A.B."/>
            <person name="Sokolova D.S."/>
            <person name="Semenova E.M."/>
            <person name="Ravin N.V."/>
            <person name="Tourova T.P."/>
            <person name="Nazina T.N."/>
        </authorList>
    </citation>
    <scope>NUCLEOTIDE SEQUENCE [LARGE SCALE GENOMIC DNA]</scope>
    <source>
        <strain evidence="2">1017</strain>
    </source>
</reference>
<proteinExistence type="predicted"/>
<organism evidence="1 2">
    <name type="scientific">Geobacillus proteiniphilus</name>
    <dbReference type="NCBI Taxonomy" id="860353"/>
    <lineage>
        <taxon>Bacteria</taxon>
        <taxon>Bacillati</taxon>
        <taxon>Bacillota</taxon>
        <taxon>Bacilli</taxon>
        <taxon>Bacillales</taxon>
        <taxon>Anoxybacillaceae</taxon>
        <taxon>Geobacillus</taxon>
    </lineage>
</organism>
<dbReference type="Proteomes" id="UP000186030">
    <property type="component" value="Unassembled WGS sequence"/>
</dbReference>
<name>A0A1Q5T931_9BACL</name>
<dbReference type="EMBL" id="MQMG01000002">
    <property type="protein sequence ID" value="OKO96739.1"/>
    <property type="molecule type" value="Genomic_DNA"/>
</dbReference>
<gene>
    <name evidence="1" type="ORF">BRO54_0292</name>
</gene>
<reference evidence="1 2" key="1">
    <citation type="submission" date="2016-11" db="EMBL/GenBank/DDBJ databases">
        <authorList>
            <person name="Kadnikov V."/>
            <person name="Nazina T."/>
        </authorList>
    </citation>
    <scope>NUCLEOTIDE SEQUENCE [LARGE SCALE GENOMIC DNA]</scope>
    <source>
        <strain evidence="1 2">1017</strain>
    </source>
</reference>
<evidence type="ECO:0000313" key="1">
    <source>
        <dbReference type="EMBL" id="OKO96739.1"/>
    </source>
</evidence>